<dbReference type="RefSeq" id="WP_151545559.1">
    <property type="nucleotide sequence ID" value="NZ_WBMR01000204.1"/>
</dbReference>
<organism evidence="1 2">
    <name type="scientific">Actinomadura montaniterrae</name>
    <dbReference type="NCBI Taxonomy" id="1803903"/>
    <lineage>
        <taxon>Bacteria</taxon>
        <taxon>Bacillati</taxon>
        <taxon>Actinomycetota</taxon>
        <taxon>Actinomycetes</taxon>
        <taxon>Streptosporangiales</taxon>
        <taxon>Thermomonosporaceae</taxon>
        <taxon>Actinomadura</taxon>
    </lineage>
</organism>
<dbReference type="EMBL" id="WBMR01000204">
    <property type="protein sequence ID" value="KAB2365590.1"/>
    <property type="molecule type" value="Genomic_DNA"/>
</dbReference>
<dbReference type="Gene3D" id="3.30.1310.10">
    <property type="entry name" value="Nucleoid-associated protein YbaB-like domain"/>
    <property type="match status" value="1"/>
</dbReference>
<evidence type="ECO:0000313" key="2">
    <source>
        <dbReference type="Proteomes" id="UP000483004"/>
    </source>
</evidence>
<dbReference type="Proteomes" id="UP000483004">
    <property type="component" value="Unassembled WGS sequence"/>
</dbReference>
<dbReference type="Pfam" id="PF02575">
    <property type="entry name" value="YbaB_DNA_bd"/>
    <property type="match status" value="1"/>
</dbReference>
<gene>
    <name evidence="1" type="ORF">F9B16_40440</name>
</gene>
<dbReference type="OrthoDB" id="3392909at2"/>
<name>A0A6L3VI18_9ACTN</name>
<keyword evidence="2" id="KW-1185">Reference proteome</keyword>
<accession>A0A6L3VI18</accession>
<dbReference type="AlphaFoldDB" id="A0A6L3VI18"/>
<sequence length="147" mass="15957">MFDFDPARFRPEDVERLAAQADDALGRLSASTEEMAAMTATGEAADGLVRAAVDASGRIKRIALNPRAMRMDSESLAEALIEAIGTAQDDARNRVQEMVDELMAATGLPAKVDTEAVLADVDAIGDATRRRFAEHHDDLNEVRRTFP</sequence>
<reference evidence="1 2" key="1">
    <citation type="submission" date="2019-09" db="EMBL/GenBank/DDBJ databases">
        <title>Actinomadura physcomitrii sp. nov., a novel actinomycete isolated from moss [Physcomitrium sphaericum (Ludw) Fuernr].</title>
        <authorList>
            <person name="Liu C."/>
            <person name="Zhuang X."/>
        </authorList>
    </citation>
    <scope>NUCLEOTIDE SEQUENCE [LARGE SCALE GENOMIC DNA]</scope>
    <source>
        <strain evidence="1 2">CYP1-1B</strain>
    </source>
</reference>
<dbReference type="SUPFAM" id="SSF82607">
    <property type="entry name" value="YbaB-like"/>
    <property type="match status" value="1"/>
</dbReference>
<evidence type="ECO:0000313" key="1">
    <source>
        <dbReference type="EMBL" id="KAB2365590.1"/>
    </source>
</evidence>
<comment type="caution">
    <text evidence="1">The sequence shown here is derived from an EMBL/GenBank/DDBJ whole genome shotgun (WGS) entry which is preliminary data.</text>
</comment>
<dbReference type="InterPro" id="IPR036894">
    <property type="entry name" value="YbaB-like_sf"/>
</dbReference>
<protein>
    <submittedName>
        <fullName evidence="1">YbaB/EbfC family nucleoid-associated protein</fullName>
    </submittedName>
</protein>
<dbReference type="InterPro" id="IPR004401">
    <property type="entry name" value="YbaB/EbfC"/>
</dbReference>
<proteinExistence type="predicted"/>
<dbReference type="GO" id="GO:0003677">
    <property type="term" value="F:DNA binding"/>
    <property type="evidence" value="ECO:0007669"/>
    <property type="project" value="InterPro"/>
</dbReference>